<dbReference type="STRING" id="641238.SAMN04490244_105233"/>
<evidence type="ECO:0000313" key="7">
    <source>
        <dbReference type="Proteomes" id="UP000198885"/>
    </source>
</evidence>
<accession>A0A1H9UF03</accession>
<dbReference type="Gene3D" id="1.20.1250.20">
    <property type="entry name" value="MFS general substrate transporter like domains"/>
    <property type="match status" value="2"/>
</dbReference>
<dbReference type="InterPro" id="IPR011701">
    <property type="entry name" value="MFS"/>
</dbReference>
<dbReference type="EMBL" id="FOGU01000005">
    <property type="protein sequence ID" value="SES07838.1"/>
    <property type="molecule type" value="Genomic_DNA"/>
</dbReference>
<keyword evidence="1 4" id="KW-0812">Transmembrane</keyword>
<evidence type="ECO:0000256" key="3">
    <source>
        <dbReference type="ARBA" id="ARBA00023136"/>
    </source>
</evidence>
<evidence type="ECO:0000313" key="6">
    <source>
        <dbReference type="EMBL" id="SES07838.1"/>
    </source>
</evidence>
<evidence type="ECO:0000256" key="2">
    <source>
        <dbReference type="ARBA" id="ARBA00022989"/>
    </source>
</evidence>
<dbReference type="GO" id="GO:0022857">
    <property type="term" value="F:transmembrane transporter activity"/>
    <property type="evidence" value="ECO:0007669"/>
    <property type="project" value="InterPro"/>
</dbReference>
<feature type="transmembrane region" description="Helical" evidence="4">
    <location>
        <begin position="137"/>
        <end position="162"/>
    </location>
</feature>
<feature type="transmembrane region" description="Helical" evidence="4">
    <location>
        <begin position="381"/>
        <end position="400"/>
    </location>
</feature>
<dbReference type="PANTHER" id="PTHR11360">
    <property type="entry name" value="MONOCARBOXYLATE TRANSPORTER"/>
    <property type="match status" value="1"/>
</dbReference>
<feature type="transmembrane region" description="Helical" evidence="4">
    <location>
        <begin position="80"/>
        <end position="98"/>
    </location>
</feature>
<feature type="transmembrane region" description="Helical" evidence="4">
    <location>
        <begin position="51"/>
        <end position="71"/>
    </location>
</feature>
<reference evidence="6 7" key="1">
    <citation type="submission" date="2016-10" db="EMBL/GenBank/DDBJ databases">
        <authorList>
            <person name="de Groot N.N."/>
        </authorList>
    </citation>
    <scope>NUCLEOTIDE SEQUENCE [LARGE SCALE GENOMIC DNA]</scope>
    <source>
        <strain evidence="6 7">DSM 23042</strain>
    </source>
</reference>
<dbReference type="InterPro" id="IPR050327">
    <property type="entry name" value="Proton-linked_MCT"/>
</dbReference>
<evidence type="ECO:0000256" key="4">
    <source>
        <dbReference type="SAM" id="Phobius"/>
    </source>
</evidence>
<dbReference type="Proteomes" id="UP000198885">
    <property type="component" value="Unassembled WGS sequence"/>
</dbReference>
<dbReference type="PROSITE" id="PS50850">
    <property type="entry name" value="MFS"/>
    <property type="match status" value="1"/>
</dbReference>
<feature type="domain" description="Major facilitator superfamily (MFS) profile" evidence="5">
    <location>
        <begin position="13"/>
        <end position="408"/>
    </location>
</feature>
<gene>
    <name evidence="6" type="ORF">SAMN04490244_105233</name>
</gene>
<name>A0A1H9UF03_9RHOB</name>
<feature type="transmembrane region" description="Helical" evidence="4">
    <location>
        <begin position="346"/>
        <end position="369"/>
    </location>
</feature>
<dbReference type="AlphaFoldDB" id="A0A1H9UF03"/>
<sequence>MPVRDFIRRNAAFLAAGFLLSFTSSYGQTYFISVFAGEIRGEFGLSHGAWGGLYTLGTTASALLMVWAGLLTDRFRARQLGIFVAAILTCACLAMSVVPNVVALVGVIFLLRFSGQGMMSQLANVSMARWFVASRGLALSISSMGFAVGQAALPVAFVALLAVFDWRVLWLVAAALVVVTFPVIYRLLKLERTPQSLASEGESVTGMNNRHWTRVEAARHWLFWLAIPVIIGPPAWGTALFFQQVHLAEVKGWRLVEFVSLLPFFTVASVSMTLASGWAIDRFGTGRLMPFFPLPFAAGFLALSFAQTLPAAGLGMVLVGIGSGMQATLPAAFWAEFYGTRHLGGLKALSMALMVLASAVGPGLTGALIDAGYDFPEQMLGIVAYYLVAGGLAAIGAAWARPLLTTPAEVDVVRP</sequence>
<keyword evidence="2 4" id="KW-1133">Transmembrane helix</keyword>
<organism evidence="6 7">
    <name type="scientific">Tranquillimonas rosea</name>
    <dbReference type="NCBI Taxonomy" id="641238"/>
    <lineage>
        <taxon>Bacteria</taxon>
        <taxon>Pseudomonadati</taxon>
        <taxon>Pseudomonadota</taxon>
        <taxon>Alphaproteobacteria</taxon>
        <taxon>Rhodobacterales</taxon>
        <taxon>Roseobacteraceae</taxon>
        <taxon>Tranquillimonas</taxon>
    </lineage>
</organism>
<dbReference type="PANTHER" id="PTHR11360:SF308">
    <property type="entry name" value="BLL3089 PROTEIN"/>
    <property type="match status" value="1"/>
</dbReference>
<dbReference type="SUPFAM" id="SSF103473">
    <property type="entry name" value="MFS general substrate transporter"/>
    <property type="match status" value="1"/>
</dbReference>
<dbReference type="InterPro" id="IPR020846">
    <property type="entry name" value="MFS_dom"/>
</dbReference>
<keyword evidence="3 4" id="KW-0472">Membrane</keyword>
<dbReference type="RefSeq" id="WP_092693169.1">
    <property type="nucleotide sequence ID" value="NZ_CBDDGO010000004.1"/>
</dbReference>
<feature type="transmembrane region" description="Helical" evidence="4">
    <location>
        <begin position="168"/>
        <end position="188"/>
    </location>
</feature>
<feature type="transmembrane region" description="Helical" evidence="4">
    <location>
        <begin position="221"/>
        <end position="242"/>
    </location>
</feature>
<keyword evidence="7" id="KW-1185">Reference proteome</keyword>
<dbReference type="Pfam" id="PF07690">
    <property type="entry name" value="MFS_1"/>
    <property type="match status" value="1"/>
</dbReference>
<evidence type="ECO:0000256" key="1">
    <source>
        <dbReference type="ARBA" id="ARBA00022692"/>
    </source>
</evidence>
<dbReference type="OrthoDB" id="1404228at2"/>
<protein>
    <submittedName>
        <fullName evidence="6">Major Facilitator Superfamily protein</fullName>
    </submittedName>
</protein>
<dbReference type="InterPro" id="IPR036259">
    <property type="entry name" value="MFS_trans_sf"/>
</dbReference>
<feature type="transmembrane region" description="Helical" evidence="4">
    <location>
        <begin position="262"/>
        <end position="281"/>
    </location>
</feature>
<proteinExistence type="predicted"/>
<evidence type="ECO:0000259" key="5">
    <source>
        <dbReference type="PROSITE" id="PS50850"/>
    </source>
</evidence>